<dbReference type="WBParaSite" id="PS1159_v2.g4832.t1">
    <property type="protein sequence ID" value="PS1159_v2.g4832.t1"/>
    <property type="gene ID" value="PS1159_v2.g4832"/>
</dbReference>
<evidence type="ECO:0000313" key="2">
    <source>
        <dbReference type="WBParaSite" id="PS1159_v2.g4832.t1"/>
    </source>
</evidence>
<name>A0AC35GGC3_9BILA</name>
<organism evidence="1 2">
    <name type="scientific">Panagrolaimus sp. PS1159</name>
    <dbReference type="NCBI Taxonomy" id="55785"/>
    <lineage>
        <taxon>Eukaryota</taxon>
        <taxon>Metazoa</taxon>
        <taxon>Ecdysozoa</taxon>
        <taxon>Nematoda</taxon>
        <taxon>Chromadorea</taxon>
        <taxon>Rhabditida</taxon>
        <taxon>Tylenchina</taxon>
        <taxon>Panagrolaimomorpha</taxon>
        <taxon>Panagrolaimoidea</taxon>
        <taxon>Panagrolaimidae</taxon>
        <taxon>Panagrolaimus</taxon>
    </lineage>
</organism>
<proteinExistence type="predicted"/>
<sequence length="207" mass="24249">MDIPQPLIFLGILLIIPLQICLSPQRSSDLDYYAIQLKTQVLKIWNELTSTDTEDAELEEVDSKVPEEINIENFNKKEYFAASNTPRDPRPPHIKFRVGDIVYHKLNKYRGVIIGWDTQANAPEFWLTKVRGSKKERDDTGPNYAVLIDTRFRAVPQLGYVMEKNIERVEETSKIYHPLVNKYFERYNPVDATYIPRPYLRQVYPND</sequence>
<evidence type="ECO:0000313" key="1">
    <source>
        <dbReference type="Proteomes" id="UP000887580"/>
    </source>
</evidence>
<dbReference type="Proteomes" id="UP000887580">
    <property type="component" value="Unplaced"/>
</dbReference>
<reference evidence="2" key="1">
    <citation type="submission" date="2022-11" db="UniProtKB">
        <authorList>
            <consortium name="WormBaseParasite"/>
        </authorList>
    </citation>
    <scope>IDENTIFICATION</scope>
</reference>
<protein>
    <submittedName>
        <fullName evidence="2">Hemimethylated DNA-binding domain-containing protein</fullName>
    </submittedName>
</protein>
<accession>A0AC35GGC3</accession>